<proteinExistence type="predicted"/>
<dbReference type="EMBL" id="JACEUX010000002">
    <property type="protein sequence ID" value="MBA5246717.1"/>
    <property type="molecule type" value="Genomic_DNA"/>
</dbReference>
<reference evidence="4" key="2">
    <citation type="submission" date="2020-07" db="EMBL/GenBank/DDBJ databases">
        <title>Flavobacterium sp. xlx-214.</title>
        <authorList>
            <person name="Yang C."/>
        </authorList>
    </citation>
    <scope>NUCLEOTIDE SEQUENCE [LARGE SCALE GENOMIC DNA]</scope>
    <source>
        <strain evidence="4">CX-624</strain>
    </source>
</reference>
<reference evidence="2 3" key="1">
    <citation type="submission" date="2020-07" db="EMBL/GenBank/DDBJ databases">
        <title>Chryseobacterium sp.cx-624.</title>
        <authorList>
            <person name="Yang C."/>
        </authorList>
    </citation>
    <scope>NUCLEOTIDE SEQUENCE [LARGE SCALE GENOMIC DNA]</scope>
    <source>
        <strain evidence="2">Cx-624</strain>
        <strain evidence="3">cx-624</strain>
    </source>
</reference>
<dbReference type="AlphaFoldDB" id="A0A7D7LSX9"/>
<reference evidence="1" key="3">
    <citation type="submission" date="2020-07" db="EMBL/GenBank/DDBJ databases">
        <authorList>
            <person name="Yang C."/>
        </authorList>
    </citation>
    <scope>NUCLEOTIDE SEQUENCE</scope>
    <source>
        <strain evidence="1">Cx-624</strain>
    </source>
</reference>
<evidence type="ECO:0000313" key="3">
    <source>
        <dbReference type="Proteomes" id="UP000515349"/>
    </source>
</evidence>
<keyword evidence="4" id="KW-1185">Reference proteome</keyword>
<dbReference type="Proteomes" id="UP000539710">
    <property type="component" value="Unassembled WGS sequence"/>
</dbReference>
<protein>
    <submittedName>
        <fullName evidence="2">Uncharacterized protein</fullName>
    </submittedName>
</protein>
<dbReference type="KEGG" id="cbau:H1R16_09425"/>
<name>A0A7D7LSX9_9FLAO</name>
<evidence type="ECO:0000313" key="2">
    <source>
        <dbReference type="EMBL" id="QMS97933.1"/>
    </source>
</evidence>
<organism evidence="2 3">
    <name type="scientific">Marnyiella aurantia</name>
    <dbReference type="NCBI Taxonomy" id="2758037"/>
    <lineage>
        <taxon>Bacteria</taxon>
        <taxon>Pseudomonadati</taxon>
        <taxon>Bacteroidota</taxon>
        <taxon>Flavobacteriia</taxon>
        <taxon>Flavobacteriales</taxon>
        <taxon>Weeksellaceae</taxon>
        <taxon>Marnyiella</taxon>
    </lineage>
</organism>
<accession>A0A7D7LSX9</accession>
<evidence type="ECO:0000313" key="4">
    <source>
        <dbReference type="Proteomes" id="UP000539710"/>
    </source>
</evidence>
<dbReference type="RefSeq" id="WP_181886838.1">
    <property type="nucleotide sequence ID" value="NZ_CP059472.1"/>
</dbReference>
<dbReference type="Proteomes" id="UP000515349">
    <property type="component" value="Chromosome"/>
</dbReference>
<sequence>MGAKFMAGTIKGAKGINNLTFKDDTEFSFDYTSSDNKTKHYKAYAPTRDDYEVSMAVIDKAIKRGCNIIVFDFWIFATSSGKDYSSMEKIPIYSVPDFIKAIKTRERLDND</sequence>
<dbReference type="EMBL" id="CP059472">
    <property type="protein sequence ID" value="QMS97933.1"/>
    <property type="molecule type" value="Genomic_DNA"/>
</dbReference>
<evidence type="ECO:0000313" key="1">
    <source>
        <dbReference type="EMBL" id="MBA5246717.1"/>
    </source>
</evidence>
<gene>
    <name evidence="2" type="ORF">H1R16_09425</name>
    <name evidence="1" type="ORF">H2507_06015</name>
</gene>